<protein>
    <submittedName>
        <fullName evidence="1">Uncharacterized protein</fullName>
    </submittedName>
</protein>
<reference evidence="1" key="1">
    <citation type="submission" date="2014-11" db="EMBL/GenBank/DDBJ databases">
        <authorList>
            <person name="Amaro Gonzalez C."/>
        </authorList>
    </citation>
    <scope>NUCLEOTIDE SEQUENCE</scope>
</reference>
<name>A0A0E9WZ84_ANGAN</name>
<proteinExistence type="predicted"/>
<dbReference type="AlphaFoldDB" id="A0A0E9WZ84"/>
<evidence type="ECO:0000313" key="1">
    <source>
        <dbReference type="EMBL" id="JAH95674.1"/>
    </source>
</evidence>
<dbReference type="EMBL" id="GBXM01012903">
    <property type="protein sequence ID" value="JAH95674.1"/>
    <property type="molecule type" value="Transcribed_RNA"/>
</dbReference>
<reference evidence="1" key="2">
    <citation type="journal article" date="2015" name="Fish Shellfish Immunol.">
        <title>Early steps in the European eel (Anguilla anguilla)-Vibrio vulnificus interaction in the gills: Role of the RtxA13 toxin.</title>
        <authorList>
            <person name="Callol A."/>
            <person name="Pajuelo D."/>
            <person name="Ebbesson L."/>
            <person name="Teles M."/>
            <person name="MacKenzie S."/>
            <person name="Amaro C."/>
        </authorList>
    </citation>
    <scope>NUCLEOTIDE SEQUENCE</scope>
</reference>
<accession>A0A0E9WZ84</accession>
<organism evidence="1">
    <name type="scientific">Anguilla anguilla</name>
    <name type="common">European freshwater eel</name>
    <name type="synonym">Muraena anguilla</name>
    <dbReference type="NCBI Taxonomy" id="7936"/>
    <lineage>
        <taxon>Eukaryota</taxon>
        <taxon>Metazoa</taxon>
        <taxon>Chordata</taxon>
        <taxon>Craniata</taxon>
        <taxon>Vertebrata</taxon>
        <taxon>Euteleostomi</taxon>
        <taxon>Actinopterygii</taxon>
        <taxon>Neopterygii</taxon>
        <taxon>Teleostei</taxon>
        <taxon>Anguilliformes</taxon>
        <taxon>Anguillidae</taxon>
        <taxon>Anguilla</taxon>
    </lineage>
</organism>
<sequence length="76" mass="9143">MELVLKVVHPFFCTQLVNSPRYSTRKMRKPLNITFIILQRPCIQLPINTKTNKNTAAFKFWLYDYSDMEFLRTRTN</sequence>